<organism evidence="2 3">
    <name type="scientific">Potamilus streckersoni</name>
    <dbReference type="NCBI Taxonomy" id="2493646"/>
    <lineage>
        <taxon>Eukaryota</taxon>
        <taxon>Metazoa</taxon>
        <taxon>Spiralia</taxon>
        <taxon>Lophotrochozoa</taxon>
        <taxon>Mollusca</taxon>
        <taxon>Bivalvia</taxon>
        <taxon>Autobranchia</taxon>
        <taxon>Heteroconchia</taxon>
        <taxon>Palaeoheterodonta</taxon>
        <taxon>Unionida</taxon>
        <taxon>Unionoidea</taxon>
        <taxon>Unionidae</taxon>
        <taxon>Ambleminae</taxon>
        <taxon>Lampsilini</taxon>
        <taxon>Potamilus</taxon>
    </lineage>
</organism>
<evidence type="ECO:0000256" key="1">
    <source>
        <dbReference type="SAM" id="SignalP"/>
    </source>
</evidence>
<dbReference type="AlphaFoldDB" id="A0AAE0VF61"/>
<gene>
    <name evidence="2" type="ORF">CHS0354_002552</name>
</gene>
<dbReference type="EMBL" id="JAEAOA010000210">
    <property type="protein sequence ID" value="KAK3575911.1"/>
    <property type="molecule type" value="Genomic_DNA"/>
</dbReference>
<feature type="chain" id="PRO_5041950749" evidence="1">
    <location>
        <begin position="20"/>
        <end position="81"/>
    </location>
</feature>
<reference evidence="2" key="2">
    <citation type="journal article" date="2021" name="Genome Biol. Evol.">
        <title>Developing a high-quality reference genome for a parasitic bivalve with doubly uniparental inheritance (Bivalvia: Unionida).</title>
        <authorList>
            <person name="Smith C.H."/>
        </authorList>
    </citation>
    <scope>NUCLEOTIDE SEQUENCE</scope>
    <source>
        <strain evidence="2">CHS0354</strain>
        <tissue evidence="2">Mantle</tissue>
    </source>
</reference>
<reference evidence="2" key="1">
    <citation type="journal article" date="2021" name="Genome Biol. Evol.">
        <title>A High-Quality Reference Genome for a Parasitic Bivalve with Doubly Uniparental Inheritance (Bivalvia: Unionida).</title>
        <authorList>
            <person name="Smith C.H."/>
        </authorList>
    </citation>
    <scope>NUCLEOTIDE SEQUENCE</scope>
    <source>
        <strain evidence="2">CHS0354</strain>
    </source>
</reference>
<name>A0AAE0VF61_9BIVA</name>
<comment type="caution">
    <text evidence="2">The sequence shown here is derived from an EMBL/GenBank/DDBJ whole genome shotgun (WGS) entry which is preliminary data.</text>
</comment>
<reference evidence="2" key="3">
    <citation type="submission" date="2023-05" db="EMBL/GenBank/DDBJ databases">
        <authorList>
            <person name="Smith C.H."/>
        </authorList>
    </citation>
    <scope>NUCLEOTIDE SEQUENCE</scope>
    <source>
        <strain evidence="2">CHS0354</strain>
        <tissue evidence="2">Mantle</tissue>
    </source>
</reference>
<feature type="signal peptide" evidence="1">
    <location>
        <begin position="1"/>
        <end position="19"/>
    </location>
</feature>
<accession>A0AAE0VF61</accession>
<evidence type="ECO:0000313" key="3">
    <source>
        <dbReference type="Proteomes" id="UP001195483"/>
    </source>
</evidence>
<evidence type="ECO:0000313" key="2">
    <source>
        <dbReference type="EMBL" id="KAK3575911.1"/>
    </source>
</evidence>
<keyword evidence="1" id="KW-0732">Signal</keyword>
<sequence>MNRVIFTLVILVLLSAVYGQPPPKIDSEPQKIYGGIGERRLFDFLQQRQKREASHVFSSNRKEMLELANSETHDRSKREAV</sequence>
<protein>
    <submittedName>
        <fullName evidence="2">Uncharacterized protein</fullName>
    </submittedName>
</protein>
<keyword evidence="3" id="KW-1185">Reference proteome</keyword>
<dbReference type="Proteomes" id="UP001195483">
    <property type="component" value="Unassembled WGS sequence"/>
</dbReference>
<proteinExistence type="predicted"/>